<dbReference type="Proteomes" id="UP000248616">
    <property type="component" value="Unassembled WGS sequence"/>
</dbReference>
<dbReference type="Pfam" id="PF00296">
    <property type="entry name" value="Bac_luciferase"/>
    <property type="match status" value="1"/>
</dbReference>
<dbReference type="SUPFAM" id="SSF51679">
    <property type="entry name" value="Bacterial luciferase-like"/>
    <property type="match status" value="1"/>
</dbReference>
<protein>
    <recommendedName>
        <fullName evidence="3">Luciferase-like domain-containing protein</fullName>
    </recommendedName>
</protein>
<dbReference type="InterPro" id="IPR036661">
    <property type="entry name" value="Luciferase-like_sf"/>
</dbReference>
<dbReference type="RefSeq" id="WP_111542616.1">
    <property type="nucleotide sequence ID" value="NZ_MZXV01000011.1"/>
</dbReference>
<dbReference type="GO" id="GO:0016705">
    <property type="term" value="F:oxidoreductase activity, acting on paired donors, with incorporation or reduction of molecular oxygen"/>
    <property type="evidence" value="ECO:0007669"/>
    <property type="project" value="InterPro"/>
</dbReference>
<organism evidence="4 5">
    <name type="scientific">Mesorhizobium kowhaii</name>
    <dbReference type="NCBI Taxonomy" id="1300272"/>
    <lineage>
        <taxon>Bacteria</taxon>
        <taxon>Pseudomonadati</taxon>
        <taxon>Pseudomonadota</taxon>
        <taxon>Alphaproteobacteria</taxon>
        <taxon>Hyphomicrobiales</taxon>
        <taxon>Phyllobacteriaceae</taxon>
        <taxon>Mesorhizobium</taxon>
    </lineage>
</organism>
<dbReference type="InterPro" id="IPR050766">
    <property type="entry name" value="Bact_Lucif_Oxidored"/>
</dbReference>
<feature type="domain" description="Luciferase-like" evidence="3">
    <location>
        <begin position="1"/>
        <end position="302"/>
    </location>
</feature>
<dbReference type="GO" id="GO:0004497">
    <property type="term" value="F:monooxygenase activity"/>
    <property type="evidence" value="ECO:0007669"/>
    <property type="project" value="UniProtKB-KW"/>
</dbReference>
<dbReference type="AlphaFoldDB" id="A0A2W7D242"/>
<dbReference type="EMBL" id="MZXV01000011">
    <property type="protein sequence ID" value="PZV40169.1"/>
    <property type="molecule type" value="Genomic_DNA"/>
</dbReference>
<dbReference type="GO" id="GO:0005829">
    <property type="term" value="C:cytosol"/>
    <property type="evidence" value="ECO:0007669"/>
    <property type="project" value="TreeGrafter"/>
</dbReference>
<gene>
    <name evidence="4" type="ORF">B5V02_02145</name>
</gene>
<accession>A0A2W7D242</accession>
<dbReference type="InterPro" id="IPR011251">
    <property type="entry name" value="Luciferase-like_dom"/>
</dbReference>
<dbReference type="OrthoDB" id="9804736at2"/>
<evidence type="ECO:0000256" key="1">
    <source>
        <dbReference type="ARBA" id="ARBA00023002"/>
    </source>
</evidence>
<sequence length="350" mass="39385">MEFATFILAAQRGYHQSPDIVIRNSIEQAVVSEQAGFGTAWFAEHHFNNYSLIPSPLMMVAHCAGVTSTIRLGTAVCVLPLYKPQRLLSEIGFADILANGRLELGVGSGYQQFEFERFAVNIDEAPAIFSEHLDVLLKGLNQNIFEHDGHYEKIPPTAISVPTVQRPAPPIWMAGGPARMKRAYREGHNFFVTAFHDGLESLSTLRGAIKDAAASEDRNVTDARISLLRCCYASDDEEEINSYLDNARFQRRLSEALHQRRQQSHDGYLLREMPTQQDLSFEAMRNNLPIGSVNRVIDRLLEEIDILKPDQIAIQTQLGDFDQKTMLRQIELWGDKIIPAINKALGHAWV</sequence>
<evidence type="ECO:0000313" key="5">
    <source>
        <dbReference type="Proteomes" id="UP000248616"/>
    </source>
</evidence>
<keyword evidence="2" id="KW-0503">Monooxygenase</keyword>
<proteinExistence type="predicted"/>
<dbReference type="PANTHER" id="PTHR30137:SF8">
    <property type="entry name" value="BLR5498 PROTEIN"/>
    <property type="match status" value="1"/>
</dbReference>
<name>A0A2W7D242_9HYPH</name>
<keyword evidence="1" id="KW-0560">Oxidoreductase</keyword>
<dbReference type="Gene3D" id="3.20.20.30">
    <property type="entry name" value="Luciferase-like domain"/>
    <property type="match status" value="1"/>
</dbReference>
<reference evidence="5" key="1">
    <citation type="submission" date="2017-03" db="EMBL/GenBank/DDBJ databases">
        <authorList>
            <person name="Safronova V.I."/>
            <person name="Sazanova A.L."/>
            <person name="Chirak E.R."/>
        </authorList>
    </citation>
    <scope>NUCLEOTIDE SEQUENCE [LARGE SCALE GENOMIC DNA]</scope>
    <source>
        <strain evidence="5">Ach-343</strain>
    </source>
</reference>
<evidence type="ECO:0000259" key="3">
    <source>
        <dbReference type="Pfam" id="PF00296"/>
    </source>
</evidence>
<comment type="caution">
    <text evidence="4">The sequence shown here is derived from an EMBL/GenBank/DDBJ whole genome shotgun (WGS) entry which is preliminary data.</text>
</comment>
<dbReference type="PANTHER" id="PTHR30137">
    <property type="entry name" value="LUCIFERASE-LIKE MONOOXYGENASE"/>
    <property type="match status" value="1"/>
</dbReference>
<evidence type="ECO:0000256" key="2">
    <source>
        <dbReference type="ARBA" id="ARBA00023033"/>
    </source>
</evidence>
<evidence type="ECO:0000313" key="4">
    <source>
        <dbReference type="EMBL" id="PZV40169.1"/>
    </source>
</evidence>
<keyword evidence="5" id="KW-1185">Reference proteome</keyword>